<dbReference type="Gene3D" id="2.60.40.10">
    <property type="entry name" value="Immunoglobulins"/>
    <property type="match status" value="1"/>
</dbReference>
<feature type="domain" description="6-phosphofructo-2-kinase" evidence="5">
    <location>
        <begin position="335"/>
        <end position="546"/>
    </location>
</feature>
<accession>T0R300</accession>
<sequence length="742" mass="83727">MSPSTSSSAKTTTTVGRKGPIKSYLAKSGKSPERLFVAQKKAQKRIQKSIASRRPMETQYRALFRWPQPCTSVQLAGSFNNWGDKMDMEKGEDGTFSVVLELPVGLHTFKYFVDDVSWKYNPESAFAPDEFGNLNNFIMIVAKDEIQAPLETMIRSDDESSLPTMNPVASVASKAVRLHPSSSNSSSPGLRPLSPKLVASPLLLTKKKMVVGATPPLARKASTTDDSEYGLNVTDETSRAARSGSITRSKSAESLPKLDEAEIIDPKKLFAAPKLPQAVVREYSTNSVLLAARTQHFGGDLVTQEHQEREKMGGHRSFIAAPSVTVGAMDRRPQRNGKLMIVLVGLPGRGKTFIGHILARHLTWMGHTTQVYNTSEYRREYVGAGIKHDFWNPENTADYQKRAEISKKCLSDALDALTSDACTCVVFDATNATLERRHYIREEVARRSRCEMLFIESICDDPDLIAISINEIKLNSKDYEKNTLEEVIVDYNQRIGHYHSIYKPLEDTEACSFIKVIDVGRQMFCNQVYGYLQSRIMFLMANLQIRPRPIWLSRHGQSMYNTQGKIGGDSLLSPHGAMYAQQLDKFIIANYPEDTRLSVWTSTMARTGQTVERIAARGRTVVKWKQLDEIDAGICDGLTYPQVAERYPDEYLARKQNKLHYRYPRGESYQDVIHRLEPVITELMRLDRPVLIVAHQAILRVLYAYLTNKSPEECPTIDIPLHVVIQLTPKAYRCEEVWHHPM</sequence>
<feature type="region of interest" description="Disordered" evidence="4">
    <location>
        <begin position="1"/>
        <end position="29"/>
    </location>
</feature>
<dbReference type="OrthoDB" id="267323at2759"/>
<dbReference type="EMBL" id="JH767232">
    <property type="protein sequence ID" value="EQC26403.1"/>
    <property type="molecule type" value="Genomic_DNA"/>
</dbReference>
<dbReference type="InParanoid" id="T0R300"/>
<dbReference type="PRINTS" id="PR00991">
    <property type="entry name" value="6PFRUCTKNASE"/>
</dbReference>
<keyword evidence="2" id="KW-0067">ATP-binding</keyword>
<dbReference type="GO" id="GO:0006000">
    <property type="term" value="P:fructose metabolic process"/>
    <property type="evidence" value="ECO:0007669"/>
    <property type="project" value="InterPro"/>
</dbReference>
<dbReference type="eggNOG" id="KOG1616">
    <property type="taxonomic scope" value="Eukaryota"/>
</dbReference>
<dbReference type="Pfam" id="PF00300">
    <property type="entry name" value="His_Phos_1"/>
    <property type="match status" value="1"/>
</dbReference>
<dbReference type="GeneID" id="19956475"/>
<dbReference type="Pfam" id="PF01591">
    <property type="entry name" value="6PF2K"/>
    <property type="match status" value="1"/>
</dbReference>
<dbReference type="eggNOG" id="KOG0234">
    <property type="taxonomic scope" value="Eukaryota"/>
</dbReference>
<keyword evidence="1" id="KW-0547">Nucleotide-binding</keyword>
<dbReference type="Gene3D" id="3.40.50.1240">
    <property type="entry name" value="Phosphoglycerate mutase-like"/>
    <property type="match status" value="1"/>
</dbReference>
<dbReference type="FunFam" id="3.40.50.1240:FF:000006">
    <property type="entry name" value="6-phosphofructo-2-kinase/fructose-2, 6-bisphosphatase"/>
    <property type="match status" value="1"/>
</dbReference>
<dbReference type="VEuPathDB" id="FungiDB:SDRG_15748"/>
<dbReference type="GO" id="GO:0005829">
    <property type="term" value="C:cytosol"/>
    <property type="evidence" value="ECO:0007669"/>
    <property type="project" value="TreeGrafter"/>
</dbReference>
<feature type="compositionally biased region" description="Low complexity" evidence="4">
    <location>
        <begin position="1"/>
        <end position="14"/>
    </location>
</feature>
<dbReference type="PANTHER" id="PTHR10606">
    <property type="entry name" value="6-PHOSPHOFRUCTO-2-KINASE/FRUCTOSE-2,6-BISPHOSPHATASE"/>
    <property type="match status" value="1"/>
</dbReference>
<dbReference type="InterPro" id="IPR032640">
    <property type="entry name" value="AMPK1_CBM"/>
</dbReference>
<dbReference type="InterPro" id="IPR003094">
    <property type="entry name" value="6Pfruct_kin"/>
</dbReference>
<feature type="domain" description="AMP-activated protein kinase glycogen-binding" evidence="6">
    <location>
        <begin position="62"/>
        <end position="144"/>
    </location>
</feature>
<dbReference type="InterPro" id="IPR027417">
    <property type="entry name" value="P-loop_NTPase"/>
</dbReference>
<dbReference type="SUPFAM" id="SSF81296">
    <property type="entry name" value="E set domains"/>
    <property type="match status" value="1"/>
</dbReference>
<dbReference type="InterPro" id="IPR013079">
    <property type="entry name" value="6Phosfructo_kin"/>
</dbReference>
<evidence type="ECO:0000259" key="5">
    <source>
        <dbReference type="Pfam" id="PF01591"/>
    </source>
</evidence>
<proteinExistence type="predicted"/>
<dbReference type="Proteomes" id="UP000030762">
    <property type="component" value="Unassembled WGS sequence"/>
</dbReference>
<evidence type="ECO:0000259" key="6">
    <source>
        <dbReference type="Pfam" id="PF16561"/>
    </source>
</evidence>
<dbReference type="InterPro" id="IPR013783">
    <property type="entry name" value="Ig-like_fold"/>
</dbReference>
<dbReference type="GO" id="GO:0006003">
    <property type="term" value="P:fructose 2,6-bisphosphate metabolic process"/>
    <property type="evidence" value="ECO:0007669"/>
    <property type="project" value="InterPro"/>
</dbReference>
<dbReference type="InterPro" id="IPR001345">
    <property type="entry name" value="PG/BPGM_mutase_AS"/>
</dbReference>
<dbReference type="AlphaFoldDB" id="T0R300"/>
<feature type="region of interest" description="Disordered" evidence="4">
    <location>
        <begin position="220"/>
        <end position="253"/>
    </location>
</feature>
<protein>
    <recommendedName>
        <fullName evidence="9">6-phosphofructo-2-kinase domain-containing protein</fullName>
    </recommendedName>
</protein>
<dbReference type="RefSeq" id="XP_008620152.1">
    <property type="nucleotide sequence ID" value="XM_008621930.1"/>
</dbReference>
<dbReference type="PANTHER" id="PTHR10606:SF44">
    <property type="entry name" value="6-PHOSPHOFRUCTO 2-KINASE_FRUCTOSE 2,6-BISPHOSPHATASE LONG FORM"/>
    <property type="match status" value="1"/>
</dbReference>
<dbReference type="GO" id="GO:0004331">
    <property type="term" value="F:fructose-2,6-bisphosphate 2-phosphatase activity"/>
    <property type="evidence" value="ECO:0007669"/>
    <property type="project" value="TreeGrafter"/>
</dbReference>
<dbReference type="SMART" id="SM00855">
    <property type="entry name" value="PGAM"/>
    <property type="match status" value="1"/>
</dbReference>
<dbReference type="CDD" id="cd07067">
    <property type="entry name" value="HP_PGM_like"/>
    <property type="match status" value="1"/>
</dbReference>
<dbReference type="OMA" id="EMPEEYL"/>
<dbReference type="SUPFAM" id="SSF52540">
    <property type="entry name" value="P-loop containing nucleoside triphosphate hydrolases"/>
    <property type="match status" value="1"/>
</dbReference>
<evidence type="ECO:0008006" key="9">
    <source>
        <dbReference type="Google" id="ProtNLM"/>
    </source>
</evidence>
<evidence type="ECO:0000256" key="4">
    <source>
        <dbReference type="SAM" id="MobiDB-lite"/>
    </source>
</evidence>
<evidence type="ECO:0000256" key="3">
    <source>
        <dbReference type="PIRSR" id="PIRSR613078-3"/>
    </source>
</evidence>
<dbReference type="STRING" id="1156394.T0R300"/>
<dbReference type="FunFam" id="3.40.50.300:FF:000644">
    <property type="entry name" value="GpmB, Fructose-2,6-bisphosphatase"/>
    <property type="match status" value="1"/>
</dbReference>
<evidence type="ECO:0000256" key="2">
    <source>
        <dbReference type="ARBA" id="ARBA00022840"/>
    </source>
</evidence>
<dbReference type="GO" id="GO:0005524">
    <property type="term" value="F:ATP binding"/>
    <property type="evidence" value="ECO:0007669"/>
    <property type="project" value="UniProtKB-KW"/>
</dbReference>
<organism evidence="7 8">
    <name type="scientific">Saprolegnia diclina (strain VS20)</name>
    <dbReference type="NCBI Taxonomy" id="1156394"/>
    <lineage>
        <taxon>Eukaryota</taxon>
        <taxon>Sar</taxon>
        <taxon>Stramenopiles</taxon>
        <taxon>Oomycota</taxon>
        <taxon>Saprolegniomycetes</taxon>
        <taxon>Saprolegniales</taxon>
        <taxon>Saprolegniaceae</taxon>
        <taxon>Saprolegnia</taxon>
    </lineage>
</organism>
<dbReference type="GO" id="GO:0003873">
    <property type="term" value="F:6-phosphofructo-2-kinase activity"/>
    <property type="evidence" value="ECO:0007669"/>
    <property type="project" value="InterPro"/>
</dbReference>
<dbReference type="InterPro" id="IPR013078">
    <property type="entry name" value="His_Pase_superF_clade-1"/>
</dbReference>
<evidence type="ECO:0000256" key="1">
    <source>
        <dbReference type="ARBA" id="ARBA00022741"/>
    </source>
</evidence>
<evidence type="ECO:0000313" key="8">
    <source>
        <dbReference type="Proteomes" id="UP000030762"/>
    </source>
</evidence>
<evidence type="ECO:0000313" key="7">
    <source>
        <dbReference type="EMBL" id="EQC26403.1"/>
    </source>
</evidence>
<gene>
    <name evidence="7" type="ORF">SDRG_15748</name>
</gene>
<reference evidence="7 8" key="1">
    <citation type="submission" date="2012-04" db="EMBL/GenBank/DDBJ databases">
        <title>The Genome Sequence of Saprolegnia declina VS20.</title>
        <authorList>
            <consortium name="The Broad Institute Genome Sequencing Platform"/>
            <person name="Russ C."/>
            <person name="Nusbaum C."/>
            <person name="Tyler B."/>
            <person name="van West P."/>
            <person name="Dieguez-Uribeondo J."/>
            <person name="de Bruijn I."/>
            <person name="Tripathy S."/>
            <person name="Jiang R."/>
            <person name="Young S.K."/>
            <person name="Zeng Q."/>
            <person name="Gargeya S."/>
            <person name="Fitzgerald M."/>
            <person name="Haas B."/>
            <person name="Abouelleil A."/>
            <person name="Alvarado L."/>
            <person name="Arachchi H.M."/>
            <person name="Berlin A."/>
            <person name="Chapman S.B."/>
            <person name="Goldberg J."/>
            <person name="Griggs A."/>
            <person name="Gujja S."/>
            <person name="Hansen M."/>
            <person name="Howarth C."/>
            <person name="Imamovic A."/>
            <person name="Larimer J."/>
            <person name="McCowen C."/>
            <person name="Montmayeur A."/>
            <person name="Murphy C."/>
            <person name="Neiman D."/>
            <person name="Pearson M."/>
            <person name="Priest M."/>
            <person name="Roberts A."/>
            <person name="Saif S."/>
            <person name="Shea T."/>
            <person name="Sisk P."/>
            <person name="Sykes S."/>
            <person name="Wortman J."/>
            <person name="Nusbaum C."/>
            <person name="Birren B."/>
        </authorList>
    </citation>
    <scope>NUCLEOTIDE SEQUENCE [LARGE SCALE GENOMIC DNA]</scope>
    <source>
        <strain evidence="7 8">VS20</strain>
    </source>
</reference>
<dbReference type="InterPro" id="IPR029033">
    <property type="entry name" value="His_PPase_superfam"/>
</dbReference>
<name>T0R300_SAPDV</name>
<feature type="site" description="Transition state stabilizer" evidence="3">
    <location>
        <position position="695"/>
    </location>
</feature>
<dbReference type="InterPro" id="IPR014756">
    <property type="entry name" value="Ig_E-set"/>
</dbReference>
<keyword evidence="8" id="KW-1185">Reference proteome</keyword>
<dbReference type="Pfam" id="PF16561">
    <property type="entry name" value="AMPK1_CBM"/>
    <property type="match status" value="1"/>
</dbReference>
<dbReference type="Gene3D" id="3.40.50.300">
    <property type="entry name" value="P-loop containing nucleotide triphosphate hydrolases"/>
    <property type="match status" value="1"/>
</dbReference>
<dbReference type="PROSITE" id="PS00175">
    <property type="entry name" value="PG_MUTASE"/>
    <property type="match status" value="1"/>
</dbReference>
<dbReference type="SUPFAM" id="SSF53254">
    <property type="entry name" value="Phosphoglycerate mutase-like"/>
    <property type="match status" value="1"/>
</dbReference>
<dbReference type="CDD" id="cd02859">
    <property type="entry name" value="E_set_AMPKbeta_like_N"/>
    <property type="match status" value="1"/>
</dbReference>